<evidence type="ECO:0008006" key="2">
    <source>
        <dbReference type="Google" id="ProtNLM"/>
    </source>
</evidence>
<dbReference type="PANTHER" id="PTHR31325">
    <property type="entry name" value="OS01G0798800 PROTEIN-RELATED"/>
    <property type="match status" value="1"/>
</dbReference>
<sequence>MTETRLRKEPKSYRSWAGTFGQHNLLYQSIHGLEKKIESEDHSRHLEIPENVKKLVFKNMCRWFFGLPAKPQIGADGKKDEQAAKAMTIPYEPMESDGDMRFLHEFQSTTHIITEAASQEHVKAIKVTSDYMTFLATACPHMVPGLDRSLYEITHRALEELRSAMELETISSRPNGYTSSTEEFVEWMLHRLMPHNIANTTIRVGTDLAQVLLSLLCKTTKNAMPTWILTWFAHWIPRLAYPPVRGIGDILEFIFDAWVGLLVQASIRCSRESHAKQLGRGGDLTTIVWMMAKHARD</sequence>
<dbReference type="Pfam" id="PF04578">
    <property type="entry name" value="DUF594"/>
    <property type="match status" value="1"/>
</dbReference>
<proteinExistence type="predicted"/>
<dbReference type="InterPro" id="IPR007658">
    <property type="entry name" value="DUF594"/>
</dbReference>
<dbReference type="ExpressionAtlas" id="R7WDJ8">
    <property type="expression patterns" value="baseline"/>
</dbReference>
<evidence type="ECO:0000313" key="1">
    <source>
        <dbReference type="EnsemblPlants" id="EMT17995"/>
    </source>
</evidence>
<protein>
    <recommendedName>
        <fullName evidence="2">DUF4220 domain-containing protein</fullName>
    </recommendedName>
</protein>
<accession>R7WDJ8</accession>
<name>R7WDJ8_AEGTA</name>
<dbReference type="AlphaFoldDB" id="R7WDJ8"/>
<reference evidence="1" key="1">
    <citation type="submission" date="2015-06" db="UniProtKB">
        <authorList>
            <consortium name="EnsemblPlants"/>
        </authorList>
    </citation>
    <scope>IDENTIFICATION</scope>
</reference>
<dbReference type="EnsemblPlants" id="EMT17995">
    <property type="protein sequence ID" value="EMT17995"/>
    <property type="gene ID" value="F775_03287"/>
</dbReference>
<organism evidence="1">
    <name type="scientific">Aegilops tauschii</name>
    <name type="common">Tausch's goatgrass</name>
    <name type="synonym">Aegilops squarrosa</name>
    <dbReference type="NCBI Taxonomy" id="37682"/>
    <lineage>
        <taxon>Eukaryota</taxon>
        <taxon>Viridiplantae</taxon>
        <taxon>Streptophyta</taxon>
        <taxon>Embryophyta</taxon>
        <taxon>Tracheophyta</taxon>
        <taxon>Spermatophyta</taxon>
        <taxon>Magnoliopsida</taxon>
        <taxon>Liliopsida</taxon>
        <taxon>Poales</taxon>
        <taxon>Poaceae</taxon>
        <taxon>BOP clade</taxon>
        <taxon>Pooideae</taxon>
        <taxon>Triticodae</taxon>
        <taxon>Triticeae</taxon>
        <taxon>Triticinae</taxon>
        <taxon>Aegilops</taxon>
    </lineage>
</organism>